<sequence>MAPSSSTAPNDAAQDQAPASMQERINKLESLVLDLMHQTSPSSYYGSFRHTEKIVSYVSSSHWAAVLDSIVDLRNHLSEEEDTILPVPDLTRANSEIVKPQLFYSGQLDDTVASIISNLPPRPTVDRLLSRYFNDLDIAPRVAHSGQFLAESFGVSGKCISRVDRPHVQHHLPVDASPTNIPNAA</sequence>
<dbReference type="Proteomes" id="UP000235728">
    <property type="component" value="Unassembled WGS sequence"/>
</dbReference>
<evidence type="ECO:0000313" key="3">
    <source>
        <dbReference type="Proteomes" id="UP000235728"/>
    </source>
</evidence>
<dbReference type="AlphaFoldDB" id="A0A2N6NCQ7"/>
<accession>A0A2N6NCQ7</accession>
<comment type="caution">
    <text evidence="2">The sequence shown here is derived from an EMBL/GenBank/DDBJ whole genome shotgun (WGS) entry which is preliminary data.</text>
</comment>
<gene>
    <name evidence="2" type="ORF">BM221_009262</name>
</gene>
<proteinExistence type="predicted"/>
<name>A0A2N6NCQ7_BEABA</name>
<reference evidence="2 3" key="1">
    <citation type="journal article" date="2016" name="Appl. Microbiol. Biotechnol.">
        <title>Characterization of T-DNA insertion mutants with decreased virulence in the entomopathogenic fungus Beauveria bassiana JEF-007.</title>
        <authorList>
            <person name="Kim S."/>
            <person name="Lee S.J."/>
            <person name="Nai Y.S."/>
            <person name="Yu J.S."/>
            <person name="Lee M.R."/>
            <person name="Yang Y.T."/>
            <person name="Kim J.S."/>
        </authorList>
    </citation>
    <scope>NUCLEOTIDE SEQUENCE [LARGE SCALE GENOMIC DNA]</scope>
    <source>
        <strain evidence="2 3">JEF-007</strain>
    </source>
</reference>
<evidence type="ECO:0000313" key="2">
    <source>
        <dbReference type="EMBL" id="PMB65074.1"/>
    </source>
</evidence>
<evidence type="ECO:0000256" key="1">
    <source>
        <dbReference type="SAM" id="MobiDB-lite"/>
    </source>
</evidence>
<dbReference type="EMBL" id="MRVG01000011">
    <property type="protein sequence ID" value="PMB65074.1"/>
    <property type="molecule type" value="Genomic_DNA"/>
</dbReference>
<protein>
    <submittedName>
        <fullName evidence="2">Uncharacterized protein</fullName>
    </submittedName>
</protein>
<feature type="region of interest" description="Disordered" evidence="1">
    <location>
        <begin position="1"/>
        <end position="20"/>
    </location>
</feature>
<organism evidence="2 3">
    <name type="scientific">Beauveria bassiana</name>
    <name type="common">White muscardine disease fungus</name>
    <name type="synonym">Tritirachium shiotae</name>
    <dbReference type="NCBI Taxonomy" id="176275"/>
    <lineage>
        <taxon>Eukaryota</taxon>
        <taxon>Fungi</taxon>
        <taxon>Dikarya</taxon>
        <taxon>Ascomycota</taxon>
        <taxon>Pezizomycotina</taxon>
        <taxon>Sordariomycetes</taxon>
        <taxon>Hypocreomycetidae</taxon>
        <taxon>Hypocreales</taxon>
        <taxon>Cordycipitaceae</taxon>
        <taxon>Beauveria</taxon>
    </lineage>
</organism>
<feature type="compositionally biased region" description="Low complexity" evidence="1">
    <location>
        <begin position="8"/>
        <end position="19"/>
    </location>
</feature>